<evidence type="ECO:0000313" key="3">
    <source>
        <dbReference type="WBParaSite" id="ACRNAN_scaffold17775.g11568.t1"/>
    </source>
</evidence>
<sequence length="174" mass="19641">MPFNGPSDWFESEYRCNRLNGYLVTIPNVFGNTFLNGIANEEFPSGTVDYWIGGSTAYNQGWQWVDNSNMNYTLWDSKQPINTNGSYCMVQQIRNGKWAQSMCNLTKPYICKVPSSLGPQCPTGWAYSGVTKKCYLLTNQMQSWNDSLTLCQSFNASLVSIHSALENMVTSSKF</sequence>
<dbReference type="PROSITE" id="PS50041">
    <property type="entry name" value="C_TYPE_LECTIN_2"/>
    <property type="match status" value="1"/>
</dbReference>
<dbReference type="Proteomes" id="UP000887540">
    <property type="component" value="Unplaced"/>
</dbReference>
<evidence type="ECO:0000313" key="2">
    <source>
        <dbReference type="Proteomes" id="UP000887540"/>
    </source>
</evidence>
<dbReference type="SMART" id="SM00034">
    <property type="entry name" value="CLECT"/>
    <property type="match status" value="1"/>
</dbReference>
<feature type="domain" description="C-type lectin" evidence="1">
    <location>
        <begin position="9"/>
        <end position="112"/>
    </location>
</feature>
<dbReference type="InterPro" id="IPR001304">
    <property type="entry name" value="C-type_lectin-like"/>
</dbReference>
<dbReference type="WBParaSite" id="ACRNAN_scaffold17775.g11568.t1">
    <property type="protein sequence ID" value="ACRNAN_scaffold17775.g11568.t1"/>
    <property type="gene ID" value="ACRNAN_scaffold17775.g11568"/>
</dbReference>
<dbReference type="Pfam" id="PF00059">
    <property type="entry name" value="Lectin_C"/>
    <property type="match status" value="1"/>
</dbReference>
<dbReference type="InterPro" id="IPR016187">
    <property type="entry name" value="CTDL_fold"/>
</dbReference>
<organism evidence="2 3">
    <name type="scientific">Acrobeloides nanus</name>
    <dbReference type="NCBI Taxonomy" id="290746"/>
    <lineage>
        <taxon>Eukaryota</taxon>
        <taxon>Metazoa</taxon>
        <taxon>Ecdysozoa</taxon>
        <taxon>Nematoda</taxon>
        <taxon>Chromadorea</taxon>
        <taxon>Rhabditida</taxon>
        <taxon>Tylenchina</taxon>
        <taxon>Cephalobomorpha</taxon>
        <taxon>Cephaloboidea</taxon>
        <taxon>Cephalobidae</taxon>
        <taxon>Acrobeloides</taxon>
    </lineage>
</organism>
<keyword evidence="2" id="KW-1185">Reference proteome</keyword>
<accession>A0A914D237</accession>
<dbReference type="PANTHER" id="PTHR22803">
    <property type="entry name" value="MANNOSE, PHOSPHOLIPASE, LECTIN RECEPTOR RELATED"/>
    <property type="match status" value="1"/>
</dbReference>
<dbReference type="InterPro" id="IPR050111">
    <property type="entry name" value="C-type_lectin/snaclec_domain"/>
</dbReference>
<evidence type="ECO:0000259" key="1">
    <source>
        <dbReference type="PROSITE" id="PS50041"/>
    </source>
</evidence>
<dbReference type="SUPFAM" id="SSF56436">
    <property type="entry name" value="C-type lectin-like"/>
    <property type="match status" value="2"/>
</dbReference>
<reference evidence="3" key="1">
    <citation type="submission" date="2022-11" db="UniProtKB">
        <authorList>
            <consortium name="WormBaseParasite"/>
        </authorList>
    </citation>
    <scope>IDENTIFICATION</scope>
</reference>
<dbReference type="AlphaFoldDB" id="A0A914D237"/>
<protein>
    <submittedName>
        <fullName evidence="3">C-type lectin domain-containing protein</fullName>
    </submittedName>
</protein>
<dbReference type="InterPro" id="IPR016186">
    <property type="entry name" value="C-type_lectin-like/link_sf"/>
</dbReference>
<name>A0A914D237_9BILA</name>
<proteinExistence type="predicted"/>
<dbReference type="Gene3D" id="3.10.100.10">
    <property type="entry name" value="Mannose-Binding Protein A, subunit A"/>
    <property type="match status" value="2"/>
</dbReference>
<dbReference type="CDD" id="cd00037">
    <property type="entry name" value="CLECT"/>
    <property type="match status" value="2"/>
</dbReference>